<gene>
    <name evidence="9" type="ORF">Sste5346_001691</name>
</gene>
<evidence type="ECO:0000256" key="2">
    <source>
        <dbReference type="ARBA" id="ARBA00009001"/>
    </source>
</evidence>
<accession>A0ABR3ZNI1</accession>
<feature type="region of interest" description="Disordered" evidence="7">
    <location>
        <begin position="125"/>
        <end position="169"/>
    </location>
</feature>
<dbReference type="SUPFAM" id="SSF54447">
    <property type="entry name" value="ssDNA-binding transcriptional regulator domain"/>
    <property type="match status" value="1"/>
</dbReference>
<evidence type="ECO:0000259" key="8">
    <source>
        <dbReference type="Pfam" id="PF02229"/>
    </source>
</evidence>
<dbReference type="InterPro" id="IPR003173">
    <property type="entry name" value="PC4_C"/>
</dbReference>
<evidence type="ECO:0000256" key="7">
    <source>
        <dbReference type="SAM" id="MobiDB-lite"/>
    </source>
</evidence>
<comment type="subcellular location">
    <subcellularLocation>
        <location evidence="1">Nucleus</location>
    </subcellularLocation>
</comment>
<dbReference type="Pfam" id="PF02229">
    <property type="entry name" value="PC4"/>
    <property type="match status" value="1"/>
</dbReference>
<evidence type="ECO:0000256" key="4">
    <source>
        <dbReference type="ARBA" id="ARBA00023125"/>
    </source>
</evidence>
<dbReference type="Gene3D" id="2.30.31.10">
    <property type="entry name" value="Transcriptional Coactivator Pc4, Chain A"/>
    <property type="match status" value="1"/>
</dbReference>
<dbReference type="Proteomes" id="UP001583186">
    <property type="component" value="Unassembled WGS sequence"/>
</dbReference>
<protein>
    <recommendedName>
        <fullName evidence="8">Transcriptional coactivator p15 (PC4) C-terminal domain-containing protein</fullName>
    </recommendedName>
</protein>
<evidence type="ECO:0000313" key="10">
    <source>
        <dbReference type="Proteomes" id="UP001583186"/>
    </source>
</evidence>
<keyword evidence="3" id="KW-0805">Transcription regulation</keyword>
<keyword evidence="10" id="KW-1185">Reference proteome</keyword>
<reference evidence="9 10" key="1">
    <citation type="journal article" date="2024" name="IMA Fungus">
        <title>IMA Genome - F19 : A genome assembly and annotation guide to empower mycologists, including annotated draft genome sequences of Ceratocystis pirilliformis, Diaporthe australafricana, Fusarium ophioides, Paecilomyces lecythidis, and Sporothrix stenoceras.</title>
        <authorList>
            <person name="Aylward J."/>
            <person name="Wilson A.M."/>
            <person name="Visagie C.M."/>
            <person name="Spraker J."/>
            <person name="Barnes I."/>
            <person name="Buitendag C."/>
            <person name="Ceriani C."/>
            <person name="Del Mar Angel L."/>
            <person name="du Plessis D."/>
            <person name="Fuchs T."/>
            <person name="Gasser K."/>
            <person name="Kramer D."/>
            <person name="Li W."/>
            <person name="Munsamy K."/>
            <person name="Piso A."/>
            <person name="Price J.L."/>
            <person name="Sonnekus B."/>
            <person name="Thomas C."/>
            <person name="van der Nest A."/>
            <person name="van Dijk A."/>
            <person name="van Heerden A."/>
            <person name="van Vuuren N."/>
            <person name="Yilmaz N."/>
            <person name="Duong T.A."/>
            <person name="van der Merwe N.A."/>
            <person name="Wingfield M.J."/>
            <person name="Wingfield B.D."/>
        </authorList>
    </citation>
    <scope>NUCLEOTIDE SEQUENCE [LARGE SCALE GENOMIC DNA]</scope>
    <source>
        <strain evidence="9 10">CMW 5346</strain>
    </source>
</reference>
<name>A0ABR3ZNI1_9PEZI</name>
<evidence type="ECO:0000256" key="5">
    <source>
        <dbReference type="ARBA" id="ARBA00023163"/>
    </source>
</evidence>
<comment type="caution">
    <text evidence="9">The sequence shown here is derived from an EMBL/GenBank/DDBJ whole genome shotgun (WGS) entry which is preliminary data.</text>
</comment>
<dbReference type="PANTHER" id="PTHR13215">
    <property type="entry name" value="RNA POLYMERASE II TRANSCRIPTIONAL COACTIVATOR"/>
    <property type="match status" value="1"/>
</dbReference>
<dbReference type="InterPro" id="IPR045125">
    <property type="entry name" value="Sub1/Tcp4-like"/>
</dbReference>
<comment type="similarity">
    <text evidence="2">Belongs to the transcriptional coactivator PC4 family.</text>
</comment>
<evidence type="ECO:0000256" key="1">
    <source>
        <dbReference type="ARBA" id="ARBA00004123"/>
    </source>
</evidence>
<organism evidence="9 10">
    <name type="scientific">Sporothrix stenoceras</name>
    <dbReference type="NCBI Taxonomy" id="5173"/>
    <lineage>
        <taxon>Eukaryota</taxon>
        <taxon>Fungi</taxon>
        <taxon>Dikarya</taxon>
        <taxon>Ascomycota</taxon>
        <taxon>Pezizomycotina</taxon>
        <taxon>Sordariomycetes</taxon>
        <taxon>Sordariomycetidae</taxon>
        <taxon>Ophiostomatales</taxon>
        <taxon>Ophiostomataceae</taxon>
        <taxon>Sporothrix</taxon>
    </lineage>
</organism>
<keyword evidence="4" id="KW-0238">DNA-binding</keyword>
<evidence type="ECO:0000256" key="6">
    <source>
        <dbReference type="ARBA" id="ARBA00023242"/>
    </source>
</evidence>
<feature type="region of interest" description="Disordered" evidence="7">
    <location>
        <begin position="1"/>
        <end position="52"/>
    </location>
</feature>
<sequence>MADRKRAHSDEDGVAGKLAKKSVGSDVAASKAKKKSSSASGVPPKGQDQEGNVYWELSKMRRIGIAHFRSTTLINVREYYESGGQMRPGKKGISLSLDQYKALVRAIPDINAELAKDGVAISDAEDDDAAAGDAGEGPSVALPVAAPKKEKAKAPKKSNIEATSDEDSS</sequence>
<evidence type="ECO:0000256" key="3">
    <source>
        <dbReference type="ARBA" id="ARBA00023015"/>
    </source>
</evidence>
<feature type="compositionally biased region" description="Low complexity" evidence="7">
    <location>
        <begin position="37"/>
        <end position="46"/>
    </location>
</feature>
<feature type="compositionally biased region" description="Low complexity" evidence="7">
    <location>
        <begin position="131"/>
        <end position="146"/>
    </location>
</feature>
<evidence type="ECO:0000313" key="9">
    <source>
        <dbReference type="EMBL" id="KAL1901985.1"/>
    </source>
</evidence>
<feature type="domain" description="Transcriptional coactivator p15 (PC4) C-terminal" evidence="8">
    <location>
        <begin position="55"/>
        <end position="105"/>
    </location>
</feature>
<dbReference type="EMBL" id="JAWCUI010000006">
    <property type="protein sequence ID" value="KAL1901985.1"/>
    <property type="molecule type" value="Genomic_DNA"/>
</dbReference>
<dbReference type="InterPro" id="IPR009044">
    <property type="entry name" value="ssDNA-bd_transcriptional_reg"/>
</dbReference>
<feature type="compositionally biased region" description="Basic and acidic residues" evidence="7">
    <location>
        <begin position="1"/>
        <end position="11"/>
    </location>
</feature>
<proteinExistence type="inferred from homology"/>
<keyword evidence="5" id="KW-0804">Transcription</keyword>
<keyword evidence="6" id="KW-0539">Nucleus</keyword>
<feature type="compositionally biased region" description="Low complexity" evidence="7">
    <location>
        <begin position="21"/>
        <end position="30"/>
    </location>
</feature>